<comment type="caution">
    <text evidence="10">The sequence shown here is derived from an EMBL/GenBank/DDBJ whole genome shotgun (WGS) entry which is preliminary data.</text>
</comment>
<reference evidence="10 11" key="1">
    <citation type="journal article" date="2015" name="Int. J. Syst. Evol. Microbiol.">
        <title>Burkholderia monticola sp. nov., isolated from mountain soil.</title>
        <authorList>
            <person name="Baek I."/>
            <person name="Seo B."/>
            <person name="Lee I."/>
            <person name="Yi H."/>
            <person name="Chun J."/>
        </authorList>
    </citation>
    <scope>NUCLEOTIDE SEQUENCE [LARGE SCALE GENOMIC DNA]</scope>
    <source>
        <strain evidence="10 11">JC2948</strain>
    </source>
</reference>
<keyword evidence="7" id="KW-0998">Cell outer membrane</keyword>
<organism evidence="10 11">
    <name type="scientific">Paraburkholderia monticola</name>
    <dbReference type="NCBI Taxonomy" id="1399968"/>
    <lineage>
        <taxon>Bacteria</taxon>
        <taxon>Pseudomonadati</taxon>
        <taxon>Pseudomonadota</taxon>
        <taxon>Betaproteobacteria</taxon>
        <taxon>Burkholderiales</taxon>
        <taxon>Burkholderiaceae</taxon>
        <taxon>Paraburkholderia</taxon>
    </lineage>
</organism>
<dbReference type="OrthoDB" id="1632057at2"/>
<comment type="subcellular location">
    <subcellularLocation>
        <location evidence="2">Cell outer membrane</location>
    </subcellularLocation>
    <subcellularLocation>
        <location evidence="1">Cell surface</location>
    </subcellularLocation>
</comment>
<feature type="domain" description="Trimeric autotransporter adhesin YadA-like head" evidence="9">
    <location>
        <begin position="67"/>
        <end position="93"/>
    </location>
</feature>
<dbReference type="Gene3D" id="3.30.1300.30">
    <property type="entry name" value="GSPII I/J protein-like"/>
    <property type="match status" value="1"/>
</dbReference>
<evidence type="ECO:0000313" key="11">
    <source>
        <dbReference type="Proteomes" id="UP000075613"/>
    </source>
</evidence>
<evidence type="ECO:0000256" key="6">
    <source>
        <dbReference type="ARBA" id="ARBA00023136"/>
    </source>
</evidence>
<evidence type="ECO:0000256" key="5">
    <source>
        <dbReference type="ARBA" id="ARBA00022729"/>
    </source>
</evidence>
<dbReference type="InterPro" id="IPR045584">
    <property type="entry name" value="Pilin-like"/>
</dbReference>
<evidence type="ECO:0000256" key="1">
    <source>
        <dbReference type="ARBA" id="ARBA00004241"/>
    </source>
</evidence>
<keyword evidence="4" id="KW-0812">Transmembrane</keyword>
<protein>
    <recommendedName>
        <fullName evidence="12">Adhesin</fullName>
    </recommendedName>
</protein>
<dbReference type="Proteomes" id="UP000075613">
    <property type="component" value="Unassembled WGS sequence"/>
</dbReference>
<dbReference type="GO" id="GO:0009986">
    <property type="term" value="C:cell surface"/>
    <property type="evidence" value="ECO:0007669"/>
    <property type="project" value="UniProtKB-SubCell"/>
</dbReference>
<evidence type="ECO:0000313" key="10">
    <source>
        <dbReference type="EMBL" id="KXU86287.1"/>
    </source>
</evidence>
<evidence type="ECO:0000256" key="2">
    <source>
        <dbReference type="ARBA" id="ARBA00004442"/>
    </source>
</evidence>
<dbReference type="InterPro" id="IPR008640">
    <property type="entry name" value="Adhesin_Head_dom"/>
</dbReference>
<proteinExistence type="predicted"/>
<evidence type="ECO:0000259" key="9">
    <source>
        <dbReference type="Pfam" id="PF05658"/>
    </source>
</evidence>
<dbReference type="AlphaFoldDB" id="A0A149PMJ6"/>
<dbReference type="Pfam" id="PF03895">
    <property type="entry name" value="YadA_anchor"/>
    <property type="match status" value="1"/>
</dbReference>
<dbReference type="InterPro" id="IPR005594">
    <property type="entry name" value="YadA_C"/>
</dbReference>
<keyword evidence="11" id="KW-1185">Reference proteome</keyword>
<evidence type="ECO:0000256" key="3">
    <source>
        <dbReference type="ARBA" id="ARBA00022452"/>
    </source>
</evidence>
<evidence type="ECO:0000256" key="4">
    <source>
        <dbReference type="ARBA" id="ARBA00022692"/>
    </source>
</evidence>
<name>A0A149PMJ6_9BURK</name>
<sequence length="193" mass="19250">MIYRAVSQVKTTIPRTACRQTHFGSTRPRRIARAVRSTAGVAIAAALYVAEAAGAGVDSVELGTASAPGDAAVAIGAQATASGNSSLAIGSQANAQIEGAISAANRYTDDQIRSARRDSYGGAASALAMAGLPQAVLPGHGMVAMAGSTDGGQSALAISVSQLSDTGKWIYKVPGSTGSRGQFGASIGAGMHW</sequence>
<dbReference type="GO" id="GO:0009279">
    <property type="term" value="C:cell outer membrane"/>
    <property type="evidence" value="ECO:0007669"/>
    <property type="project" value="UniProtKB-SubCell"/>
</dbReference>
<accession>A0A149PMJ6</accession>
<keyword evidence="3" id="KW-1134">Transmembrane beta strand</keyword>
<keyword evidence="5" id="KW-0732">Signal</keyword>
<dbReference type="STRING" id="1399968.CI15_17610"/>
<dbReference type="Pfam" id="PF05658">
    <property type="entry name" value="YadA_head"/>
    <property type="match status" value="1"/>
</dbReference>
<dbReference type="EMBL" id="LRBG01000022">
    <property type="protein sequence ID" value="KXU86287.1"/>
    <property type="molecule type" value="Genomic_DNA"/>
</dbReference>
<keyword evidence="6" id="KW-0472">Membrane</keyword>
<feature type="domain" description="Trimeric autotransporter adhesin YadA-like C-terminal membrane anchor" evidence="8">
    <location>
        <begin position="133"/>
        <end position="193"/>
    </location>
</feature>
<evidence type="ECO:0000259" key="8">
    <source>
        <dbReference type="Pfam" id="PF03895"/>
    </source>
</evidence>
<dbReference type="SUPFAM" id="SSF54523">
    <property type="entry name" value="Pili subunits"/>
    <property type="match status" value="1"/>
</dbReference>
<evidence type="ECO:0008006" key="12">
    <source>
        <dbReference type="Google" id="ProtNLM"/>
    </source>
</evidence>
<evidence type="ECO:0000256" key="7">
    <source>
        <dbReference type="ARBA" id="ARBA00023237"/>
    </source>
</evidence>
<gene>
    <name evidence="10" type="ORF">CI15_17610</name>
</gene>